<dbReference type="SUPFAM" id="SSF111126">
    <property type="entry name" value="Ligand-binding domain in the NO signalling and Golgi transport"/>
    <property type="match status" value="1"/>
</dbReference>
<dbReference type="Gene3D" id="3.90.1520.10">
    <property type="entry name" value="H-NOX domain"/>
    <property type="match status" value="1"/>
</dbReference>
<accession>A0AAV3U666</accession>
<comment type="caution">
    <text evidence="2">The sequence shown here is derived from an EMBL/GenBank/DDBJ whole genome shotgun (WGS) entry which is preliminary data.</text>
</comment>
<evidence type="ECO:0000259" key="1">
    <source>
        <dbReference type="Pfam" id="PF07700"/>
    </source>
</evidence>
<name>A0AAV3U666_9ALTE</name>
<keyword evidence="3" id="KW-1185">Reference proteome</keyword>
<sequence length="181" mass="20419">MKGVVFTEFAQLVEANWGADMMDDIIDAVEPASGGAYCSVASYEFSELAELLAELSRRVDVPEADLLLAFGGHLADVFYKKFPAFFDEHDNLFDFLKSVDEHIHVEVLKLYPDASLPKFRYEQLSDDHLVFHYQSERPLADLAVGLISASAKHFQKDIEIDRQSLDGGPLFKEKFNVRIVS</sequence>
<dbReference type="InterPro" id="IPR024096">
    <property type="entry name" value="NO_sig/Golgi_transp_ligand-bd"/>
</dbReference>
<evidence type="ECO:0000313" key="2">
    <source>
        <dbReference type="EMBL" id="GAA4951101.1"/>
    </source>
</evidence>
<dbReference type="Proteomes" id="UP001409585">
    <property type="component" value="Unassembled WGS sequence"/>
</dbReference>
<reference evidence="3" key="1">
    <citation type="journal article" date="2019" name="Int. J. Syst. Evol. Microbiol.">
        <title>The Global Catalogue of Microorganisms (GCM) 10K type strain sequencing project: providing services to taxonomists for standard genome sequencing and annotation.</title>
        <authorList>
            <consortium name="The Broad Institute Genomics Platform"/>
            <consortium name="The Broad Institute Genome Sequencing Center for Infectious Disease"/>
            <person name="Wu L."/>
            <person name="Ma J."/>
        </authorList>
    </citation>
    <scope>NUCLEOTIDE SEQUENCE [LARGE SCALE GENOMIC DNA]</scope>
    <source>
        <strain evidence="3">JCM 19134</strain>
    </source>
</reference>
<dbReference type="EMBL" id="BAABLX010000029">
    <property type="protein sequence ID" value="GAA4951101.1"/>
    <property type="molecule type" value="Genomic_DNA"/>
</dbReference>
<gene>
    <name evidence="2" type="ORF">GCM10025791_34380</name>
</gene>
<feature type="domain" description="Heme NO-binding" evidence="1">
    <location>
        <begin position="2"/>
        <end position="161"/>
    </location>
</feature>
<proteinExistence type="predicted"/>
<dbReference type="GO" id="GO:0020037">
    <property type="term" value="F:heme binding"/>
    <property type="evidence" value="ECO:0007669"/>
    <property type="project" value="InterPro"/>
</dbReference>
<dbReference type="InterPro" id="IPR038158">
    <property type="entry name" value="H-NOX_domain_sf"/>
</dbReference>
<dbReference type="Pfam" id="PF07700">
    <property type="entry name" value="HNOB"/>
    <property type="match status" value="1"/>
</dbReference>
<dbReference type="AlphaFoldDB" id="A0AAV3U666"/>
<evidence type="ECO:0000313" key="3">
    <source>
        <dbReference type="Proteomes" id="UP001409585"/>
    </source>
</evidence>
<dbReference type="InterPro" id="IPR011644">
    <property type="entry name" value="Heme_NO-bd"/>
</dbReference>
<dbReference type="RefSeq" id="WP_345425239.1">
    <property type="nucleotide sequence ID" value="NZ_AP031496.1"/>
</dbReference>
<organism evidence="2 3">
    <name type="scientific">Halioxenophilus aromaticivorans</name>
    <dbReference type="NCBI Taxonomy" id="1306992"/>
    <lineage>
        <taxon>Bacteria</taxon>
        <taxon>Pseudomonadati</taxon>
        <taxon>Pseudomonadota</taxon>
        <taxon>Gammaproteobacteria</taxon>
        <taxon>Alteromonadales</taxon>
        <taxon>Alteromonadaceae</taxon>
        <taxon>Halioxenophilus</taxon>
    </lineage>
</organism>
<protein>
    <submittedName>
        <fullName evidence="2">Heme NO-binding domain-containing protein</fullName>
    </submittedName>
</protein>